<name>A0AAX2H2Z6_9PSED</name>
<evidence type="ECO:0000313" key="2">
    <source>
        <dbReference type="Proteomes" id="UP000219564"/>
    </source>
</evidence>
<sequence>MKGFLFSDWLNLTPAAGPQLPVALGLPVIYDSIKTA</sequence>
<evidence type="ECO:0000313" key="1">
    <source>
        <dbReference type="EMBL" id="SOB49194.1"/>
    </source>
</evidence>
<proteinExistence type="predicted"/>
<accession>A0AAX2H2Z6</accession>
<reference evidence="1 2" key="1">
    <citation type="submission" date="2017-08" db="EMBL/GenBank/DDBJ databases">
        <authorList>
            <person name="Chaillou S."/>
        </authorList>
    </citation>
    <scope>NUCLEOTIDE SEQUENCE [LARGE SCALE GENOMIC DNA]</scope>
    <source>
        <strain evidence="1 2">MFPA15A1205</strain>
    </source>
</reference>
<comment type="caution">
    <text evidence="1">The sequence shown here is derived from an EMBL/GenBank/DDBJ whole genome shotgun (WGS) entry which is preliminary data.</text>
</comment>
<dbReference type="AlphaFoldDB" id="A0AAX2H2Z6"/>
<protein>
    <submittedName>
        <fullName evidence="1">Uncharacterized protein</fullName>
    </submittedName>
</protein>
<organism evidence="1 2">
    <name type="scientific">Pseudomonas lundensis</name>
    <dbReference type="NCBI Taxonomy" id="86185"/>
    <lineage>
        <taxon>Bacteria</taxon>
        <taxon>Pseudomonadati</taxon>
        <taxon>Pseudomonadota</taxon>
        <taxon>Gammaproteobacteria</taxon>
        <taxon>Pseudomonadales</taxon>
        <taxon>Pseudomonadaceae</taxon>
        <taxon>Pseudomonas</taxon>
    </lineage>
</organism>
<dbReference type="Proteomes" id="UP000219564">
    <property type="component" value="Unassembled WGS sequence"/>
</dbReference>
<gene>
    <name evidence="1" type="ORF">PLUA15_110015</name>
</gene>
<dbReference type="EMBL" id="OBKZ01000003">
    <property type="protein sequence ID" value="SOB49194.1"/>
    <property type="molecule type" value="Genomic_DNA"/>
</dbReference>